<evidence type="ECO:0000256" key="4">
    <source>
        <dbReference type="ARBA" id="ARBA00023014"/>
    </source>
</evidence>
<dbReference type="OrthoDB" id="415696at2759"/>
<organism evidence="8 9">
    <name type="scientific">Tilletiaria anomala (strain ATCC 24038 / CBS 436.72 / UBC 951)</name>
    <dbReference type="NCBI Taxonomy" id="1037660"/>
    <lineage>
        <taxon>Eukaryota</taxon>
        <taxon>Fungi</taxon>
        <taxon>Dikarya</taxon>
        <taxon>Basidiomycota</taxon>
        <taxon>Ustilaginomycotina</taxon>
        <taxon>Exobasidiomycetes</taxon>
        <taxon>Georgefischeriales</taxon>
        <taxon>Tilletiariaceae</taxon>
        <taxon>Tilletiaria</taxon>
    </lineage>
</organism>
<dbReference type="GO" id="GO:0015036">
    <property type="term" value="F:disulfide oxidoreductase activity"/>
    <property type="evidence" value="ECO:0007669"/>
    <property type="project" value="UniProtKB-ARBA"/>
</dbReference>
<evidence type="ECO:0000313" key="9">
    <source>
        <dbReference type="Proteomes" id="UP000027361"/>
    </source>
</evidence>
<dbReference type="FunCoup" id="A0A066WHK1">
    <property type="interactions" value="261"/>
</dbReference>
<protein>
    <recommendedName>
        <fullName evidence="6">Monothiol glutaredoxin-5, mitochondrial</fullName>
    </recommendedName>
</protein>
<dbReference type="GO" id="GO:0046872">
    <property type="term" value="F:metal ion binding"/>
    <property type="evidence" value="ECO:0007669"/>
    <property type="project" value="UniProtKB-KW"/>
</dbReference>
<evidence type="ECO:0000256" key="2">
    <source>
        <dbReference type="ARBA" id="ARBA00022723"/>
    </source>
</evidence>
<reference evidence="8 9" key="1">
    <citation type="submission" date="2014-05" db="EMBL/GenBank/DDBJ databases">
        <title>Draft genome sequence of a rare smut relative, Tilletiaria anomala UBC 951.</title>
        <authorList>
            <consortium name="DOE Joint Genome Institute"/>
            <person name="Toome M."/>
            <person name="Kuo A."/>
            <person name="Henrissat B."/>
            <person name="Lipzen A."/>
            <person name="Tritt A."/>
            <person name="Yoshinaga Y."/>
            <person name="Zane M."/>
            <person name="Barry K."/>
            <person name="Grigoriev I.V."/>
            <person name="Spatafora J.W."/>
            <person name="Aimea M.C."/>
        </authorList>
    </citation>
    <scope>NUCLEOTIDE SEQUENCE [LARGE SCALE GENOMIC DNA]</scope>
    <source>
        <strain evidence="8 9">UBC 951</strain>
    </source>
</reference>
<accession>A0A066WHK1</accession>
<dbReference type="STRING" id="1037660.A0A066WHK1"/>
<dbReference type="PANTHER" id="PTHR10293">
    <property type="entry name" value="GLUTAREDOXIN FAMILY MEMBER"/>
    <property type="match status" value="1"/>
</dbReference>
<keyword evidence="2" id="KW-0479">Metal-binding</keyword>
<feature type="domain" description="Glutaredoxin" evidence="7">
    <location>
        <begin position="35"/>
        <end position="101"/>
    </location>
</feature>
<dbReference type="GO" id="GO:0044571">
    <property type="term" value="P:[2Fe-2S] cluster assembly"/>
    <property type="evidence" value="ECO:0007669"/>
    <property type="project" value="UniProtKB-ARBA"/>
</dbReference>
<keyword evidence="4" id="KW-0411">Iron-sulfur</keyword>
<dbReference type="GO" id="GO:0005759">
    <property type="term" value="C:mitochondrial matrix"/>
    <property type="evidence" value="ECO:0007669"/>
    <property type="project" value="TreeGrafter"/>
</dbReference>
<keyword evidence="9" id="KW-1185">Reference proteome</keyword>
<dbReference type="InParanoid" id="A0A066WHK1"/>
<dbReference type="InterPro" id="IPR036249">
    <property type="entry name" value="Thioredoxin-like_sf"/>
</dbReference>
<dbReference type="InterPro" id="IPR004480">
    <property type="entry name" value="Monothiol_GRX-rel"/>
</dbReference>
<dbReference type="PROSITE" id="PS51354">
    <property type="entry name" value="GLUTAREDOXIN_2"/>
    <property type="match status" value="1"/>
</dbReference>
<dbReference type="OMA" id="YEVLDEP"/>
<dbReference type="CDD" id="cd03028">
    <property type="entry name" value="GRX_PICOT_like"/>
    <property type="match status" value="1"/>
</dbReference>
<comment type="caution">
    <text evidence="8">The sequence shown here is derived from an EMBL/GenBank/DDBJ whole genome shotgun (WGS) entry which is preliminary data.</text>
</comment>
<evidence type="ECO:0000256" key="6">
    <source>
        <dbReference type="ARBA" id="ARBA00067618"/>
    </source>
</evidence>
<sequence length="137" mass="15260">MAPAQLLRAQPAFVRLLSQDARKKIESAVKSDPLVIFMKGTPQMPMCGFSRAVCQVMEVQGVRPEKMKTYNCLEDEELRQGIKEYSEWPTIPQVYLNGEFIGGCDIMLSMHQSGELESALDKAGVLDPPQPQTEAQS</sequence>
<dbReference type="PANTHER" id="PTHR10293:SF16">
    <property type="entry name" value="GLUTAREDOXIN-RELATED PROTEIN 5, MITOCHONDRIAL"/>
    <property type="match status" value="1"/>
</dbReference>
<dbReference type="GO" id="GO:0051537">
    <property type="term" value="F:2 iron, 2 sulfur cluster binding"/>
    <property type="evidence" value="ECO:0007669"/>
    <property type="project" value="UniProtKB-KW"/>
</dbReference>
<evidence type="ECO:0000313" key="8">
    <source>
        <dbReference type="EMBL" id="KDN53472.1"/>
    </source>
</evidence>
<dbReference type="AlphaFoldDB" id="A0A066WHK1"/>
<dbReference type="HOGENOM" id="CLU_026126_2_1_1"/>
<dbReference type="Pfam" id="PF00462">
    <property type="entry name" value="Glutaredoxin"/>
    <property type="match status" value="1"/>
</dbReference>
<dbReference type="Proteomes" id="UP000027361">
    <property type="component" value="Unassembled WGS sequence"/>
</dbReference>
<dbReference type="FunFam" id="3.40.30.10:FF:000005">
    <property type="entry name" value="Glutaredoxin 5"/>
    <property type="match status" value="1"/>
</dbReference>
<dbReference type="NCBIfam" id="TIGR00365">
    <property type="entry name" value="Grx4 family monothiol glutaredoxin"/>
    <property type="match status" value="1"/>
</dbReference>
<gene>
    <name evidence="8" type="ORF">K437DRAFT_253171</name>
</gene>
<dbReference type="Gene3D" id="3.40.30.10">
    <property type="entry name" value="Glutaredoxin"/>
    <property type="match status" value="1"/>
</dbReference>
<evidence type="ECO:0000256" key="3">
    <source>
        <dbReference type="ARBA" id="ARBA00023004"/>
    </source>
</evidence>
<evidence type="ECO:0000259" key="7">
    <source>
        <dbReference type="Pfam" id="PF00462"/>
    </source>
</evidence>
<dbReference type="EMBL" id="JMSN01000002">
    <property type="protein sequence ID" value="KDN53472.1"/>
    <property type="molecule type" value="Genomic_DNA"/>
</dbReference>
<dbReference type="RefSeq" id="XP_013246311.1">
    <property type="nucleotide sequence ID" value="XM_013390857.1"/>
</dbReference>
<keyword evidence="5" id="KW-0676">Redox-active center</keyword>
<dbReference type="InterPro" id="IPR002109">
    <property type="entry name" value="Glutaredoxin"/>
</dbReference>
<keyword evidence="1" id="KW-0001">2Fe-2S</keyword>
<dbReference type="GeneID" id="25263494"/>
<evidence type="ECO:0000256" key="5">
    <source>
        <dbReference type="ARBA" id="ARBA00023284"/>
    </source>
</evidence>
<dbReference type="SUPFAM" id="SSF52833">
    <property type="entry name" value="Thioredoxin-like"/>
    <property type="match status" value="1"/>
</dbReference>
<evidence type="ECO:0000256" key="1">
    <source>
        <dbReference type="ARBA" id="ARBA00022714"/>
    </source>
</evidence>
<dbReference type="InterPro" id="IPR033658">
    <property type="entry name" value="GRX_PICOT-like"/>
</dbReference>
<name>A0A066WHK1_TILAU</name>
<proteinExistence type="predicted"/>
<keyword evidence="3" id="KW-0408">Iron</keyword>